<dbReference type="PANTHER" id="PTHR14614">
    <property type="entry name" value="HEPATOCELLULAR CARCINOMA-ASSOCIATED ANTIGEN"/>
    <property type="match status" value="1"/>
</dbReference>
<dbReference type="Gene3D" id="3.40.50.150">
    <property type="entry name" value="Vaccinia Virus protein VP39"/>
    <property type="match status" value="1"/>
</dbReference>
<keyword evidence="1" id="KW-0489">Methyltransferase</keyword>
<dbReference type="SUPFAM" id="SSF53335">
    <property type="entry name" value="S-adenosyl-L-methionine-dependent methyltransferases"/>
    <property type="match status" value="1"/>
</dbReference>
<protein>
    <submittedName>
        <fullName evidence="1">SAM-dependent methyltransferase</fullName>
    </submittedName>
</protein>
<keyword evidence="2" id="KW-1185">Reference proteome</keyword>
<dbReference type="InterPro" id="IPR029063">
    <property type="entry name" value="SAM-dependent_MTases_sf"/>
</dbReference>
<evidence type="ECO:0000313" key="1">
    <source>
        <dbReference type="EMBL" id="MDR4125494.1"/>
    </source>
</evidence>
<gene>
    <name evidence="1" type="ORF">Q8947_05800</name>
</gene>
<reference evidence="1 2" key="1">
    <citation type="submission" date="2023-08" db="EMBL/GenBank/DDBJ databases">
        <title>Alcaligenaceae gen. nov., a novel taxon isolated from the sludge of Yixing Pesticide Factory.</title>
        <authorList>
            <person name="Ruan L."/>
        </authorList>
    </citation>
    <scope>NUCLEOTIDE SEQUENCE [LARGE SCALE GENOMIC DNA]</scope>
    <source>
        <strain evidence="1 2">LG-2</strain>
    </source>
</reference>
<keyword evidence="1" id="KW-0808">Transferase</keyword>
<proteinExistence type="predicted"/>
<evidence type="ECO:0000313" key="2">
    <source>
        <dbReference type="Proteomes" id="UP001232156"/>
    </source>
</evidence>
<organism evidence="1 2">
    <name type="scientific">Yanghanlia caeni</name>
    <dbReference type="NCBI Taxonomy" id="3064283"/>
    <lineage>
        <taxon>Bacteria</taxon>
        <taxon>Pseudomonadati</taxon>
        <taxon>Pseudomonadota</taxon>
        <taxon>Betaproteobacteria</taxon>
        <taxon>Burkholderiales</taxon>
        <taxon>Alcaligenaceae</taxon>
        <taxon>Yanghanlia</taxon>
    </lineage>
</organism>
<dbReference type="Pfam" id="PF10294">
    <property type="entry name" value="Methyltransf_16"/>
    <property type="match status" value="1"/>
</dbReference>
<comment type="caution">
    <text evidence="1">The sequence shown here is derived from an EMBL/GenBank/DDBJ whole genome shotgun (WGS) entry which is preliminary data.</text>
</comment>
<dbReference type="Proteomes" id="UP001232156">
    <property type="component" value="Unassembled WGS sequence"/>
</dbReference>
<dbReference type="InterPro" id="IPR019410">
    <property type="entry name" value="Methyltransf_16"/>
</dbReference>
<accession>A0ABU1D4X3</accession>
<sequence length="224" mass="25164">MQRVTIPGGEELLIRSLRDRQQYCDPNGAAERLGICSASWPLFGLLWPSSIHMAGRLAQRPVCPDERILEIGCGLALPTLTGRRRGARITASDRHPLSRVFLEANARLNDVSPVKYRHGQWGLEFEPCIGDTGAELLSARYDLIVGSDLLYDRDAPMLLADFIDDHAAEEAEVWIMDPDRGHRPAFNRCMAGYGFQLVEEERVVTQAGEPGGPYKGRFLRYWRV</sequence>
<dbReference type="GO" id="GO:0008168">
    <property type="term" value="F:methyltransferase activity"/>
    <property type="evidence" value="ECO:0007669"/>
    <property type="project" value="UniProtKB-KW"/>
</dbReference>
<dbReference type="RefSeq" id="WP_165277739.1">
    <property type="nucleotide sequence ID" value="NZ_JAUZQE010000009.1"/>
</dbReference>
<dbReference type="GO" id="GO:0032259">
    <property type="term" value="P:methylation"/>
    <property type="evidence" value="ECO:0007669"/>
    <property type="project" value="UniProtKB-KW"/>
</dbReference>
<dbReference type="EMBL" id="JAUZQE010000009">
    <property type="protein sequence ID" value="MDR4125494.1"/>
    <property type="molecule type" value="Genomic_DNA"/>
</dbReference>
<name>A0ABU1D4X3_9BURK</name>